<keyword evidence="2" id="KW-1185">Reference proteome</keyword>
<dbReference type="RefSeq" id="YP_009337813.1">
    <property type="nucleotide sequence ID" value="NC_033267.1"/>
</dbReference>
<dbReference type="Proteomes" id="UP000203224">
    <property type="component" value="Segment"/>
</dbReference>
<reference evidence="1" key="1">
    <citation type="journal article" date="2016" name="Nature">
        <title>Redefining the invertebrate RNA virosphere.</title>
        <authorList>
            <person name="Shi M."/>
            <person name="Lin X.D."/>
            <person name="Tian J.H."/>
            <person name="Chen L.J."/>
            <person name="Chen X."/>
            <person name="Li C.X."/>
            <person name="Qin X.C."/>
            <person name="Li J."/>
            <person name="Cao J.P."/>
            <person name="Eden J.S."/>
            <person name="Buchmann J."/>
            <person name="Wang W."/>
            <person name="Xu J."/>
            <person name="Holmes E.C."/>
            <person name="Zhang Y.Z."/>
        </authorList>
    </citation>
    <scope>NUCLEOTIDE SEQUENCE [LARGE SCALE GENOMIC DNA]</scope>
    <source>
        <strain evidence="1">WHZHC73015</strain>
    </source>
</reference>
<protein>
    <submittedName>
        <fullName evidence="1">Uncharacterized protein</fullName>
    </submittedName>
</protein>
<dbReference type="GeneID" id="30855464"/>
<organism evidence="1">
    <name type="scientific">Hubei rhabdo-like virus 9</name>
    <dbReference type="NCBI Taxonomy" id="1923193"/>
    <lineage>
        <taxon>Viruses</taxon>
        <taxon>Riboviria</taxon>
        <taxon>Orthornavirae</taxon>
        <taxon>Negarnaviricota</taxon>
        <taxon>Haploviricotina</taxon>
        <taxon>Monjiviricetes</taxon>
        <taxon>Mononegavirales</taxon>
        <taxon>Rhabdoviridae</taxon>
        <taxon>Deltarhabdovirinae</taxon>
        <taxon>Betanemrhavirus</taxon>
        <taxon>Betanemrhavirus hubei</taxon>
    </lineage>
</organism>
<name>A0A1L3KN61_9RHAB</name>
<dbReference type="EMBL" id="KX884448">
    <property type="protein sequence ID" value="APG78814.1"/>
    <property type="molecule type" value="Genomic_RNA"/>
</dbReference>
<evidence type="ECO:0000313" key="2">
    <source>
        <dbReference type="Proteomes" id="UP000203224"/>
    </source>
</evidence>
<sequence length="211" mass="24008">MMTQCELVCLKPITITVIGLLITAVKSVQERPRYLDHLTVSGPITRQNVPVYDCKVSGIGMKTPIPPRPKCDSLLPKNPDEEHQLVSVPVQTCMIRILTCTCDYVEDLTSNSTVSYEYCVPSLYSISESECNATCSDPTFQPPTSSGLDCPHPELVTEYPECFLTAAPFSRATGYFFDQEERFDCHYLDRYCRVNEYRALRWRVEQSWVLL</sequence>
<proteinExistence type="predicted"/>
<dbReference type="KEGG" id="vg:30855464"/>
<evidence type="ECO:0000313" key="1">
    <source>
        <dbReference type="EMBL" id="APG78814.1"/>
    </source>
</evidence>
<accession>A0A1L3KN61</accession>